<reference evidence="1 2" key="1">
    <citation type="journal article" date="2019" name="Int. J. Syst. Evol. Microbiol.">
        <title>The Global Catalogue of Microorganisms (GCM) 10K type strain sequencing project: providing services to taxonomists for standard genome sequencing and annotation.</title>
        <authorList>
            <consortium name="The Broad Institute Genomics Platform"/>
            <consortium name="The Broad Institute Genome Sequencing Center for Infectious Disease"/>
            <person name="Wu L."/>
            <person name="Ma J."/>
        </authorList>
    </citation>
    <scope>NUCLEOTIDE SEQUENCE [LARGE SCALE GENOMIC DNA]</scope>
    <source>
        <strain evidence="1 2">CGMCC 1.10390</strain>
    </source>
</reference>
<dbReference type="Proteomes" id="UP001597034">
    <property type="component" value="Unassembled WGS sequence"/>
</dbReference>
<dbReference type="EMBL" id="JBHUDO010000003">
    <property type="protein sequence ID" value="MFD1647470.1"/>
    <property type="molecule type" value="Genomic_DNA"/>
</dbReference>
<evidence type="ECO:0000313" key="2">
    <source>
        <dbReference type="Proteomes" id="UP001597034"/>
    </source>
</evidence>
<comment type="caution">
    <text evidence="1">The sequence shown here is derived from an EMBL/GenBank/DDBJ whole genome shotgun (WGS) entry which is preliminary data.</text>
</comment>
<organism evidence="1 2">
    <name type="scientific">Haloarchaeobius litoreus</name>
    <dbReference type="NCBI Taxonomy" id="755306"/>
    <lineage>
        <taxon>Archaea</taxon>
        <taxon>Methanobacteriati</taxon>
        <taxon>Methanobacteriota</taxon>
        <taxon>Stenosarchaea group</taxon>
        <taxon>Halobacteria</taxon>
        <taxon>Halobacteriales</taxon>
        <taxon>Halorubellaceae</taxon>
        <taxon>Haloarchaeobius</taxon>
    </lineage>
</organism>
<sequence length="145" mass="16147">MDADDELVERIAAQLDADEETARGFLEGIDAAVGSICPLCREGYVVETDDERFFPSRGRQARSLNLGVMELSLSKSRELRETNEEQVVAPYTCTSANPPEVCALAGLFHEQVAVETVRGVAETDRAVDRRRSYVVDRLRRGSERL</sequence>
<proteinExistence type="predicted"/>
<dbReference type="AlphaFoldDB" id="A0ABD6DNY4"/>
<keyword evidence="2" id="KW-1185">Reference proteome</keyword>
<gene>
    <name evidence="1" type="ORF">ACFSBL_17410</name>
</gene>
<dbReference type="RefSeq" id="WP_256400474.1">
    <property type="nucleotide sequence ID" value="NZ_JANHJR010000003.1"/>
</dbReference>
<accession>A0ABD6DNY4</accession>
<name>A0ABD6DNY4_9EURY</name>
<evidence type="ECO:0008006" key="3">
    <source>
        <dbReference type="Google" id="ProtNLM"/>
    </source>
</evidence>
<evidence type="ECO:0000313" key="1">
    <source>
        <dbReference type="EMBL" id="MFD1647470.1"/>
    </source>
</evidence>
<protein>
    <recommendedName>
        <fullName evidence="3">Transcriptional regulator</fullName>
    </recommendedName>
</protein>